<name>A0A2I7QF02_CITFR</name>
<accession>A0A2I7QF02</accession>
<proteinExistence type="predicted"/>
<organism evidence="2">
    <name type="scientific">Citrobacter freundii</name>
    <dbReference type="NCBI Taxonomy" id="546"/>
    <lineage>
        <taxon>Bacteria</taxon>
        <taxon>Pseudomonadati</taxon>
        <taxon>Pseudomonadota</taxon>
        <taxon>Gammaproteobacteria</taxon>
        <taxon>Enterobacterales</taxon>
        <taxon>Enterobacteriaceae</taxon>
        <taxon>Citrobacter</taxon>
        <taxon>Citrobacter freundii complex</taxon>
    </lineage>
</organism>
<dbReference type="AlphaFoldDB" id="A0A2I7QF02"/>
<dbReference type="InterPro" id="IPR013809">
    <property type="entry name" value="ENTH"/>
</dbReference>
<dbReference type="EMBL" id="MG053108">
    <property type="protein sequence ID" value="AUR79899.1"/>
    <property type="molecule type" value="Genomic_DNA"/>
</dbReference>
<protein>
    <recommendedName>
        <fullName evidence="1">ENTH domain-containing protein</fullName>
    </recommendedName>
</protein>
<geneLocation type="plasmid" evidence="2">
    <name>pCf587</name>
</geneLocation>
<evidence type="ECO:0000313" key="2">
    <source>
        <dbReference type="EMBL" id="AUR79899.1"/>
    </source>
</evidence>
<gene>
    <name evidence="2" type="ORF">pCf587_0117</name>
</gene>
<sequence>MEAVSHQEKQPRGLKIKILQIFMVRLLLDWPKQFSVINELKLRMKSRMESSMPNWTVVIEV</sequence>
<evidence type="ECO:0000259" key="1">
    <source>
        <dbReference type="PROSITE" id="PS50942"/>
    </source>
</evidence>
<dbReference type="PROSITE" id="PS50942">
    <property type="entry name" value="ENTH"/>
    <property type="match status" value="1"/>
</dbReference>
<keyword evidence="2" id="KW-0614">Plasmid</keyword>
<reference evidence="2" key="1">
    <citation type="submission" date="2017-10" db="EMBL/GenBank/DDBJ databases">
        <title>First characterization of an IncA/C plasmid carrying blaPER-2 from Citrobacter freundii.</title>
        <authorList>
            <person name="Ruggiero M."/>
            <person name="Girlich D."/>
            <person name="Naas T."/>
            <person name="Power P."/>
            <person name="Gutkind G.G."/>
        </authorList>
    </citation>
    <scope>NUCLEOTIDE SEQUENCE</scope>
    <source>
        <strain evidence="2">33587</strain>
        <plasmid evidence="2">pCf587</plasmid>
    </source>
</reference>
<feature type="domain" description="ENTH" evidence="1">
    <location>
        <begin position="1"/>
        <end position="61"/>
    </location>
</feature>